<gene>
    <name evidence="8" type="ORF">BDW42DRAFT_171561</name>
</gene>
<evidence type="ECO:0000256" key="5">
    <source>
        <dbReference type="HAMAP-Rule" id="MF_03043"/>
    </source>
</evidence>
<evidence type="ECO:0000256" key="1">
    <source>
        <dbReference type="ARBA" id="ARBA00022490"/>
    </source>
</evidence>
<dbReference type="InterPro" id="IPR028592">
    <property type="entry name" value="QTRTD1"/>
</dbReference>
<feature type="region of interest" description="Disordered" evidence="6">
    <location>
        <begin position="415"/>
        <end position="486"/>
    </location>
</feature>
<evidence type="ECO:0000259" key="7">
    <source>
        <dbReference type="Pfam" id="PF01702"/>
    </source>
</evidence>
<dbReference type="NCBIfam" id="TIGR00449">
    <property type="entry name" value="tgt_general"/>
    <property type="match status" value="1"/>
</dbReference>
<protein>
    <recommendedName>
        <fullName evidence="5">Queuine tRNA-ribosyltransferase accessory subunit 2</fullName>
    </recommendedName>
    <alternativeName>
        <fullName evidence="5">Queuine tRNA-ribosyltransferase domain-containing protein 1</fullName>
    </alternativeName>
</protein>
<dbReference type="PANTHER" id="PTHR46064:SF1">
    <property type="entry name" value="QUEUINE TRNA-RIBOSYLTRANSFERASE ACCESSORY SUBUNIT 2"/>
    <property type="match status" value="1"/>
</dbReference>
<dbReference type="InterPro" id="IPR036511">
    <property type="entry name" value="TGT-like_sf"/>
</dbReference>
<evidence type="ECO:0000313" key="9">
    <source>
        <dbReference type="Proteomes" id="UP000235023"/>
    </source>
</evidence>
<dbReference type="EMBL" id="KZ559551">
    <property type="protein sequence ID" value="PLN80115.1"/>
    <property type="molecule type" value="Genomic_DNA"/>
</dbReference>
<keyword evidence="2 5" id="KW-0819">tRNA processing</keyword>
<evidence type="ECO:0000256" key="2">
    <source>
        <dbReference type="ARBA" id="ARBA00022694"/>
    </source>
</evidence>
<keyword evidence="1 5" id="KW-0963">Cytoplasm</keyword>
<dbReference type="HAMAP" id="MF_03043">
    <property type="entry name" value="QTRT2"/>
    <property type="match status" value="1"/>
</dbReference>
<evidence type="ECO:0000313" key="8">
    <source>
        <dbReference type="EMBL" id="PLN80115.1"/>
    </source>
</evidence>
<dbReference type="AlphaFoldDB" id="A0A2J5HSF8"/>
<feature type="binding site" evidence="5">
    <location>
        <position position="381"/>
    </location>
    <ligand>
        <name>Zn(2+)</name>
        <dbReference type="ChEBI" id="CHEBI:29105"/>
    </ligand>
</feature>
<dbReference type="GO" id="GO:0006400">
    <property type="term" value="P:tRNA modification"/>
    <property type="evidence" value="ECO:0007669"/>
    <property type="project" value="InterPro"/>
</dbReference>
<evidence type="ECO:0000256" key="3">
    <source>
        <dbReference type="ARBA" id="ARBA00022723"/>
    </source>
</evidence>
<dbReference type="Proteomes" id="UP000235023">
    <property type="component" value="Unassembled WGS sequence"/>
</dbReference>
<sequence>MDPVTAHPISPPSSEEMLQFTLSNPVASTLSPRLGSLAIAGRKSITTPHVLPLSSRGAVPHIAHDVLRDHTSVASLYLGLEDFLERQHIKSDPPLYKIPTAPHESALRNFTCLPDDVALILGPRRVPPIVCPPDNTTNSIAISTMFGFRQLEATQYVDAIRRLRPDIVVGLADLRPGQQPGVKRRGKMVDRTHAYTMHATEQLYGSAIPESSRSPAAYFAPVLPLDNAEQSIYLEDLEHDLRSYLSGLALYESASLSLVPDGLASLPRLLLSDPATPHDLLRDVSLGADLLTVPFLSACSDAGIALDFTFPAPSPEPPRAEAAAAPRPLAFDLWSTDNHPTDTGPLSPNCTCYACKSHHRAYVHHLLAAKEMLAWTLLQIHNLHTIDRFFSGIRESISRGTFDADAHTFHRTYASELPERKGQGPRLRGHQLPAAGPYQPRPNPRSFGRLDDALQKFTESQSSVATPDTGADGLEEHGFAQKESSS</sequence>
<feature type="domain" description="tRNA-guanine(15) transglycosylase-like" evidence="7">
    <location>
        <begin position="32"/>
        <end position="414"/>
    </location>
</feature>
<feature type="binding site" evidence="5">
    <location>
        <position position="352"/>
    </location>
    <ligand>
        <name>Zn(2+)</name>
        <dbReference type="ChEBI" id="CHEBI:29105"/>
    </ligand>
</feature>
<feature type="compositionally biased region" description="Basic and acidic residues" evidence="6">
    <location>
        <begin position="474"/>
        <end position="486"/>
    </location>
</feature>
<comment type="subunit">
    <text evidence="5">Heterodimer of a catalytic subunit and an accessory subunit.</text>
</comment>
<comment type="similarity">
    <text evidence="5">Belongs to the queuine tRNA-ribosyltransferase family. QTRT2 subfamily.</text>
</comment>
<keyword evidence="9" id="KW-1185">Reference proteome</keyword>
<dbReference type="PANTHER" id="PTHR46064">
    <property type="entry name" value="QUEUINE TRNA-RIBOSYLTRANSFERASE ACCESSORY SUBUNIT 2"/>
    <property type="match status" value="1"/>
</dbReference>
<comment type="function">
    <text evidence="5">Non-catalytic subunit of the queuine tRNA-ribosyltransferase (TGT) that catalyzes the base-exchange of a guanine (G) residue with queuine (Q) at position 34 (anticodon wobble position) in tRNAs with GU(N) anticodons (tRNA-Asp, -Asn, -His and -Tyr), resulting in the hypermodified nucleoside queuosine (7-(((4,5-cis-dihydroxy-2-cyclopenten-1-yl)amino)methyl)-7-deazaguanosine).</text>
</comment>
<feature type="compositionally biased region" description="Polar residues" evidence="6">
    <location>
        <begin position="457"/>
        <end position="466"/>
    </location>
</feature>
<accession>A0A2J5HSF8</accession>
<name>A0A2J5HSF8_9EURO</name>
<dbReference type="GO" id="GO:0005737">
    <property type="term" value="C:cytoplasm"/>
    <property type="evidence" value="ECO:0007669"/>
    <property type="project" value="UniProtKB-SubCell"/>
</dbReference>
<dbReference type="InterPro" id="IPR002616">
    <property type="entry name" value="tRNA_ribo_trans-like"/>
</dbReference>
<dbReference type="GO" id="GO:0046872">
    <property type="term" value="F:metal ion binding"/>
    <property type="evidence" value="ECO:0007669"/>
    <property type="project" value="UniProtKB-KW"/>
</dbReference>
<feature type="binding site" evidence="5">
    <location>
        <position position="355"/>
    </location>
    <ligand>
        <name>Zn(2+)</name>
        <dbReference type="ChEBI" id="CHEBI:29105"/>
    </ligand>
</feature>
<dbReference type="Gene3D" id="3.20.20.105">
    <property type="entry name" value="Queuine tRNA-ribosyltransferase-like"/>
    <property type="match status" value="1"/>
</dbReference>
<dbReference type="GO" id="GO:0008479">
    <property type="term" value="F:tRNA-guanosine(34) queuine transglycosylase activity"/>
    <property type="evidence" value="ECO:0007669"/>
    <property type="project" value="UniProtKB-UniRule"/>
</dbReference>
<comment type="subcellular location">
    <subcellularLocation>
        <location evidence="5">Cytoplasm</location>
    </subcellularLocation>
</comment>
<feature type="binding site" evidence="5">
    <location>
        <position position="350"/>
    </location>
    <ligand>
        <name>Zn(2+)</name>
        <dbReference type="ChEBI" id="CHEBI:29105"/>
    </ligand>
</feature>
<dbReference type="InterPro" id="IPR050852">
    <property type="entry name" value="Queuine_tRNA-ribosyltrfase"/>
</dbReference>
<keyword evidence="4 5" id="KW-0862">Zinc</keyword>
<proteinExistence type="inferred from homology"/>
<dbReference type="OrthoDB" id="27601at2759"/>
<dbReference type="FunFam" id="3.20.20.105:FF:000007">
    <property type="entry name" value="Queuine tRNA-ribosyltransferase accessory subunit 2"/>
    <property type="match status" value="1"/>
</dbReference>
<keyword evidence="3 5" id="KW-0479">Metal-binding</keyword>
<comment type="cofactor">
    <cofactor evidence="5">
        <name>Zn(2+)</name>
        <dbReference type="ChEBI" id="CHEBI:29105"/>
    </cofactor>
    <text evidence="5">Binds 1 zinc ion per subunit.</text>
</comment>
<organism evidence="8 9">
    <name type="scientific">Aspergillus taichungensis</name>
    <dbReference type="NCBI Taxonomy" id="482145"/>
    <lineage>
        <taxon>Eukaryota</taxon>
        <taxon>Fungi</taxon>
        <taxon>Dikarya</taxon>
        <taxon>Ascomycota</taxon>
        <taxon>Pezizomycotina</taxon>
        <taxon>Eurotiomycetes</taxon>
        <taxon>Eurotiomycetidae</taxon>
        <taxon>Eurotiales</taxon>
        <taxon>Aspergillaceae</taxon>
        <taxon>Aspergillus</taxon>
        <taxon>Aspergillus subgen. Circumdati</taxon>
    </lineage>
</organism>
<reference evidence="9" key="1">
    <citation type="submission" date="2017-12" db="EMBL/GenBank/DDBJ databases">
        <authorList>
            <consortium name="DOE Joint Genome Institute"/>
            <person name="Mondo S.J."/>
            <person name="Kjaerbolling I."/>
            <person name="Vesth T.C."/>
            <person name="Frisvad J.C."/>
            <person name="Nybo J.L."/>
            <person name="Theobald S."/>
            <person name="Kuo A."/>
            <person name="Bowyer P."/>
            <person name="Matsuda Y."/>
            <person name="Lyhne E.K."/>
            <person name="Kogle M.E."/>
            <person name="Clum A."/>
            <person name="Lipzen A."/>
            <person name="Salamov A."/>
            <person name="Ngan C.Y."/>
            <person name="Daum C."/>
            <person name="Chiniquy J."/>
            <person name="Barry K."/>
            <person name="LaButti K."/>
            <person name="Haridas S."/>
            <person name="Simmons B.A."/>
            <person name="Magnuson J.K."/>
            <person name="Mortensen U.H."/>
            <person name="Larsen T.O."/>
            <person name="Grigoriev I.V."/>
            <person name="Baker S.E."/>
            <person name="Andersen M.R."/>
            <person name="Nordberg H.P."/>
            <person name="Cantor M.N."/>
            <person name="Hua S.X."/>
        </authorList>
    </citation>
    <scope>NUCLEOTIDE SEQUENCE [LARGE SCALE GENOMIC DNA]</scope>
    <source>
        <strain evidence="9">IBT 19404</strain>
    </source>
</reference>
<evidence type="ECO:0000256" key="6">
    <source>
        <dbReference type="SAM" id="MobiDB-lite"/>
    </source>
</evidence>
<dbReference type="Pfam" id="PF01702">
    <property type="entry name" value="TGT"/>
    <property type="match status" value="1"/>
</dbReference>
<dbReference type="SUPFAM" id="SSF51713">
    <property type="entry name" value="tRNA-guanine transglycosylase"/>
    <property type="match status" value="1"/>
</dbReference>
<evidence type="ECO:0000256" key="4">
    <source>
        <dbReference type="ARBA" id="ARBA00022833"/>
    </source>
</evidence>